<feature type="non-terminal residue" evidence="2">
    <location>
        <position position="52"/>
    </location>
</feature>
<dbReference type="AlphaFoldDB" id="K2RXZ2"/>
<organism evidence="2 3">
    <name type="scientific">Macrophomina phaseolina (strain MS6)</name>
    <name type="common">Charcoal rot fungus</name>
    <dbReference type="NCBI Taxonomy" id="1126212"/>
    <lineage>
        <taxon>Eukaryota</taxon>
        <taxon>Fungi</taxon>
        <taxon>Dikarya</taxon>
        <taxon>Ascomycota</taxon>
        <taxon>Pezizomycotina</taxon>
        <taxon>Dothideomycetes</taxon>
        <taxon>Dothideomycetes incertae sedis</taxon>
        <taxon>Botryosphaeriales</taxon>
        <taxon>Botryosphaeriaceae</taxon>
        <taxon>Macrophomina</taxon>
    </lineage>
</organism>
<evidence type="ECO:0000256" key="1">
    <source>
        <dbReference type="SAM" id="MobiDB-lite"/>
    </source>
</evidence>
<dbReference type="HOGENOM" id="CLU_3092989_0_0_1"/>
<comment type="caution">
    <text evidence="2">The sequence shown here is derived from an EMBL/GenBank/DDBJ whole genome shotgun (WGS) entry which is preliminary data.</text>
</comment>
<dbReference type="InParanoid" id="K2RXZ2"/>
<dbReference type="PANTHER" id="PTHR39607:SF1">
    <property type="entry name" value="B-ZIP TRANSCRIPTION FACTOR (EUROFUNG)"/>
    <property type="match status" value="1"/>
</dbReference>
<dbReference type="OrthoDB" id="5387389at2759"/>
<name>K2RXZ2_MACPH</name>
<evidence type="ECO:0000313" key="3">
    <source>
        <dbReference type="Proteomes" id="UP000007129"/>
    </source>
</evidence>
<proteinExistence type="predicted"/>
<evidence type="ECO:0000313" key="2">
    <source>
        <dbReference type="EMBL" id="EKG19618.1"/>
    </source>
</evidence>
<protein>
    <recommendedName>
        <fullName evidence="4">BZIP domain-containing protein</fullName>
    </recommendedName>
</protein>
<gene>
    <name evidence="2" type="ORF">MPH_03094</name>
</gene>
<sequence>MPRGKYSSISSEPAYSLPDPTGLTLAPEDDWTQVKDRKEKKRIQNRVAQRTY</sequence>
<evidence type="ECO:0008006" key="4">
    <source>
        <dbReference type="Google" id="ProtNLM"/>
    </source>
</evidence>
<dbReference type="EMBL" id="AHHD01000162">
    <property type="protein sequence ID" value="EKG19618.1"/>
    <property type="molecule type" value="Genomic_DNA"/>
</dbReference>
<dbReference type="Proteomes" id="UP000007129">
    <property type="component" value="Unassembled WGS sequence"/>
</dbReference>
<dbReference type="InterPro" id="IPR052635">
    <property type="entry name" value="Sec_Metab_Biosynth_Reg"/>
</dbReference>
<reference evidence="2 3" key="1">
    <citation type="journal article" date="2012" name="BMC Genomics">
        <title>Tools to kill: Genome of one of the most destructive plant pathogenic fungi Macrophomina phaseolina.</title>
        <authorList>
            <person name="Islam M.S."/>
            <person name="Haque M.S."/>
            <person name="Islam M.M."/>
            <person name="Emdad E.M."/>
            <person name="Halim A."/>
            <person name="Hossen Q.M.M."/>
            <person name="Hossain M.Z."/>
            <person name="Ahmed B."/>
            <person name="Rahim S."/>
            <person name="Rahman M.S."/>
            <person name="Alam M.M."/>
            <person name="Hou S."/>
            <person name="Wan X."/>
            <person name="Saito J.A."/>
            <person name="Alam M."/>
        </authorList>
    </citation>
    <scope>NUCLEOTIDE SEQUENCE [LARGE SCALE GENOMIC DNA]</scope>
    <source>
        <strain evidence="2 3">MS6</strain>
    </source>
</reference>
<dbReference type="VEuPathDB" id="FungiDB:MPH_03094"/>
<accession>K2RXZ2</accession>
<feature type="region of interest" description="Disordered" evidence="1">
    <location>
        <begin position="1"/>
        <end position="52"/>
    </location>
</feature>
<dbReference type="PANTHER" id="PTHR39607">
    <property type="entry name" value="XANTHOCILLIN BIOSYNTHESIS CLUSTER TRANSCRIPTION FACTOR XANC-RELATED"/>
    <property type="match status" value="1"/>
</dbReference>